<dbReference type="GeneID" id="20525877"/>
<dbReference type="Proteomes" id="UP000030693">
    <property type="component" value="Unassembled WGS sequence"/>
</dbReference>
<reference evidence="1" key="1">
    <citation type="submission" date="2013-04" db="EMBL/GenBank/DDBJ databases">
        <title>The Genome Sequence of Fonticula alba ATCC 38817.</title>
        <authorList>
            <consortium name="The Broad Institute Genomics Platform"/>
            <person name="Russ C."/>
            <person name="Cuomo C."/>
            <person name="Burger G."/>
            <person name="Gray M.W."/>
            <person name="Holland P.W.H."/>
            <person name="King N."/>
            <person name="Lang F.B.F."/>
            <person name="Roger A.J."/>
            <person name="Ruiz-Trillo I."/>
            <person name="Brown M."/>
            <person name="Walker B."/>
            <person name="Young S."/>
            <person name="Zeng Q."/>
            <person name="Gargeya S."/>
            <person name="Fitzgerald M."/>
            <person name="Haas B."/>
            <person name="Abouelleil A."/>
            <person name="Allen A.W."/>
            <person name="Alvarado L."/>
            <person name="Arachchi H.M."/>
            <person name="Berlin A.M."/>
            <person name="Chapman S.B."/>
            <person name="Gainer-Dewar J."/>
            <person name="Goldberg J."/>
            <person name="Griggs A."/>
            <person name="Gujja S."/>
            <person name="Hansen M."/>
            <person name="Howarth C."/>
            <person name="Imamovic A."/>
            <person name="Ireland A."/>
            <person name="Larimer J."/>
            <person name="McCowan C."/>
            <person name="Murphy C."/>
            <person name="Pearson M."/>
            <person name="Poon T.W."/>
            <person name="Priest M."/>
            <person name="Roberts A."/>
            <person name="Saif S."/>
            <person name="Shea T."/>
            <person name="Sisk P."/>
            <person name="Sykes S."/>
            <person name="Wortman J."/>
            <person name="Nusbaum C."/>
            <person name="Birren B."/>
        </authorList>
    </citation>
    <scope>NUCLEOTIDE SEQUENCE [LARGE SCALE GENOMIC DNA]</scope>
    <source>
        <strain evidence="1">ATCC 38817</strain>
    </source>
</reference>
<evidence type="ECO:0000313" key="2">
    <source>
        <dbReference type="Proteomes" id="UP000030693"/>
    </source>
</evidence>
<name>A0A058ZCR5_FONAL</name>
<evidence type="ECO:0000313" key="1">
    <source>
        <dbReference type="EMBL" id="KCV71731.1"/>
    </source>
</evidence>
<gene>
    <name evidence="1" type="ORF">H696_01152</name>
</gene>
<dbReference type="EMBL" id="KB932202">
    <property type="protein sequence ID" value="KCV71731.1"/>
    <property type="molecule type" value="Genomic_DNA"/>
</dbReference>
<sequence length="143" mass="15159">MTQASSAPEIFRFTDPCVVLPGQFIHILLIALSPESMWVWIGLDEHLGEALALSASAGPQAGPLGPLSTTILPGDDDELSMKLSRAIVLMTGRRQCFANCSIPAGLASAAGIWPRVLEVLRARLLEAGLHKSCSRAEPAASQQ</sequence>
<keyword evidence="2" id="KW-1185">Reference proteome</keyword>
<protein>
    <recommendedName>
        <fullName evidence="3">Proteasome assembly chaperone 3</fullName>
    </recommendedName>
</protein>
<evidence type="ECO:0008006" key="3">
    <source>
        <dbReference type="Google" id="ProtNLM"/>
    </source>
</evidence>
<accession>A0A058ZCR5</accession>
<dbReference type="AlphaFoldDB" id="A0A058ZCR5"/>
<proteinExistence type="predicted"/>
<organism evidence="1">
    <name type="scientific">Fonticula alba</name>
    <name type="common">Slime mold</name>
    <dbReference type="NCBI Taxonomy" id="691883"/>
    <lineage>
        <taxon>Eukaryota</taxon>
        <taxon>Rotosphaerida</taxon>
        <taxon>Fonticulaceae</taxon>
        <taxon>Fonticula</taxon>
    </lineage>
</organism>
<dbReference type="RefSeq" id="XP_009493309.1">
    <property type="nucleotide sequence ID" value="XM_009495034.1"/>
</dbReference>